<feature type="compositionally biased region" description="Low complexity" evidence="6">
    <location>
        <begin position="1052"/>
        <end position="1067"/>
    </location>
</feature>
<reference evidence="12" key="1">
    <citation type="journal article" date="2014" name="Int. J. Syst. Evol. Microbiol.">
        <title>Complete genome sequence of Corynebacterium casei LMG S-19264T (=DSM 44701T), isolated from a smear-ripened cheese.</title>
        <authorList>
            <consortium name="US DOE Joint Genome Institute (JGI-PGF)"/>
            <person name="Walter F."/>
            <person name="Albersmeier A."/>
            <person name="Kalinowski J."/>
            <person name="Ruckert C."/>
        </authorList>
    </citation>
    <scope>NUCLEOTIDE SEQUENCE</scope>
    <source>
        <strain evidence="12">CGMCC 1.16134</strain>
    </source>
</reference>
<feature type="compositionally biased region" description="Pro residues" evidence="6">
    <location>
        <begin position="995"/>
        <end position="1009"/>
    </location>
</feature>
<dbReference type="GO" id="GO:0005518">
    <property type="term" value="F:collagen binding"/>
    <property type="evidence" value="ECO:0007669"/>
    <property type="project" value="InterPro"/>
</dbReference>
<feature type="domain" description="Collagen binding" evidence="9">
    <location>
        <begin position="183"/>
        <end position="303"/>
    </location>
</feature>
<dbReference type="InterPro" id="IPR041171">
    <property type="entry name" value="SDR_Ig"/>
</dbReference>
<keyword evidence="7" id="KW-0472">Membrane</keyword>
<dbReference type="Proteomes" id="UP000637643">
    <property type="component" value="Unassembled WGS sequence"/>
</dbReference>
<evidence type="ECO:0000256" key="1">
    <source>
        <dbReference type="ARBA" id="ARBA00004168"/>
    </source>
</evidence>
<feature type="chain" id="PRO_5039380387" description="LPXTG cell wall anchor domain-containing protein" evidence="8">
    <location>
        <begin position="23"/>
        <end position="1177"/>
    </location>
</feature>
<proteinExistence type="predicted"/>
<keyword evidence="5" id="KW-0572">Peptidoglycan-anchor</keyword>
<dbReference type="Pfam" id="PF05737">
    <property type="entry name" value="Collagen_bind"/>
    <property type="match status" value="4"/>
</dbReference>
<dbReference type="NCBIfam" id="TIGR01167">
    <property type="entry name" value="LPXTG_anchor"/>
    <property type="match status" value="1"/>
</dbReference>
<dbReference type="Gene3D" id="2.60.40.1280">
    <property type="match status" value="1"/>
</dbReference>
<dbReference type="Gene3D" id="2.60.40.740">
    <property type="match status" value="5"/>
</dbReference>
<feature type="region of interest" description="Disordered" evidence="6">
    <location>
        <begin position="985"/>
        <end position="1143"/>
    </location>
</feature>
<dbReference type="AlphaFoldDB" id="A0A917C952"/>
<keyword evidence="4 8" id="KW-0732">Signal</keyword>
<feature type="signal peptide" evidence="8">
    <location>
        <begin position="1"/>
        <end position="22"/>
    </location>
</feature>
<dbReference type="Pfam" id="PF17961">
    <property type="entry name" value="Big_8"/>
    <property type="match status" value="1"/>
</dbReference>
<comment type="subcellular location">
    <subcellularLocation>
        <location evidence="1">Secreted</location>
        <location evidence="1">Cell wall</location>
        <topology evidence="1">Peptidoglycan-anchor</topology>
    </subcellularLocation>
</comment>
<dbReference type="InterPro" id="IPR008456">
    <property type="entry name" value="Collagen-bd_dom"/>
</dbReference>
<reference evidence="12" key="2">
    <citation type="submission" date="2020-09" db="EMBL/GenBank/DDBJ databases">
        <authorList>
            <person name="Sun Q."/>
            <person name="Zhou Y."/>
        </authorList>
    </citation>
    <scope>NUCLEOTIDE SEQUENCE</scope>
    <source>
        <strain evidence="12">CGMCC 1.16134</strain>
    </source>
</reference>
<dbReference type="Pfam" id="PF17802">
    <property type="entry name" value="SpaA"/>
    <property type="match status" value="1"/>
</dbReference>
<keyword evidence="2" id="KW-0134">Cell wall</keyword>
<keyword evidence="7" id="KW-1133">Transmembrane helix</keyword>
<evidence type="ECO:0000313" key="12">
    <source>
        <dbReference type="EMBL" id="GGF75738.1"/>
    </source>
</evidence>
<feature type="transmembrane region" description="Helical" evidence="7">
    <location>
        <begin position="1150"/>
        <end position="1170"/>
    </location>
</feature>
<evidence type="ECO:0000259" key="11">
    <source>
        <dbReference type="Pfam" id="PF17961"/>
    </source>
</evidence>
<keyword evidence="3" id="KW-0964">Secreted</keyword>
<keyword evidence="13" id="KW-1185">Reference proteome</keyword>
<name>A0A917C952_9BACL</name>
<evidence type="ECO:0000256" key="6">
    <source>
        <dbReference type="SAM" id="MobiDB-lite"/>
    </source>
</evidence>
<dbReference type="InterPro" id="IPR008966">
    <property type="entry name" value="Adhesion_dom_sf"/>
</dbReference>
<evidence type="ECO:0000256" key="3">
    <source>
        <dbReference type="ARBA" id="ARBA00022525"/>
    </source>
</evidence>
<sequence>MMKKRISLMLVMLMLVAQYAYGIGFTSEVKAAGIENDRDIITSVSMAVYGPDGQTVTGNVYAQDSNVTLDYTWALPNGHPYKAGATFTFQLPEQFQLYNDIGGSLVSEEGDVGSFSVSQATHQVVMSFNDYIETHDNVQGTLRINTKFNKQVISGSVVQQILFPVNGGIQTVTVTFKPDVGSTIEKSGRAQGFNADSITWTVDVNKKLESVSNAVVTDPLPSGLSLDVPVTVAVYTLDVRLDGSVSQGAQLDSSEYSAEVTDGILSVRFSDPVITGAYRIQFSTAITDESRSSFTNTATFTGEGRTPADSSATVNVERGGSLKKYSTKYDSANQVISWAIEYNYNNKTISGPHAVLTDLFNDTQELVPDSLKVYPVTLDSAGKATKGDALTEGQDYTVTGAAGEKQNGFTLQFKDGISSPYRIEYQTKATDRVFNDSTVYNTVSDSTYSEQASQHIRQVIVYKTLSVVNYQTQTLDWKVTLNGDNYQMNQVLVTDTFPAGGLKFIPSSLTVRNAEGAVLNPSEYTLDYETPVEPSKGFKIKFKAAVSGTHTITYQTLFNNDWLTGNTDNFINHARIDWKDDSAESYSAEAKGLFIPRIEVKNNGFKSGSYNASSKEITWTVGANYNGKTINKPLIADVLKSGQSLVPGSVKVYEMNIAKNGDPARGAELNSNLYTYSVGSDNKLVVEFTKTISAPYYLVFTTSLEGRLIGSTLENTANVWDGANKVSKDLKATIKIPFGAEYVNKNGVQNGEKIDWSLNINRSQSHVRDAVITDTPSPNQILLPDTFHLYPTTVAANGDVVKSGPELVKGTDYLLAIQSDEDGKESFKLSFVDDIDSAYILEYQSLVMARTGDKVSNSVSFTGSNEVLVQQETTKEITVGISSGSGTGSGVRGTLTVTKLDDADHLKKLGGATFELYRLTSTDRVLMSTATTNAEGKATFAKLWLGSYVLIETAAPEGYVLDSKEYPVTVGSATEIMLNVTNRKADHPTATPEPTSTPAPTATPLPTATPAPTATAVPTAEPTVPPGSNETPAPGSTVPPSAPATPGSGFLGAPVSPVPSASTVPGVIIDDPEVPAGPGNVPDVQPSPPSPPAGGGAPDEEIPVDDDVPSGGVDIDEEEVPAGTVITPPAPNTAVSNEGMLPQTGESSPLPLYLAGMGLILLGFVLNRVYKRNHKAE</sequence>
<evidence type="ECO:0000256" key="8">
    <source>
        <dbReference type="SAM" id="SignalP"/>
    </source>
</evidence>
<dbReference type="Gene3D" id="2.60.40.10">
    <property type="entry name" value="Immunoglobulins"/>
    <property type="match status" value="1"/>
</dbReference>
<dbReference type="InterPro" id="IPR041033">
    <property type="entry name" value="SpaA_PFL_dom_1"/>
</dbReference>
<organism evidence="12 13">
    <name type="scientific">Paenibacillus albidus</name>
    <dbReference type="NCBI Taxonomy" id="2041023"/>
    <lineage>
        <taxon>Bacteria</taxon>
        <taxon>Bacillati</taxon>
        <taxon>Bacillota</taxon>
        <taxon>Bacilli</taxon>
        <taxon>Bacillales</taxon>
        <taxon>Paenibacillaceae</taxon>
        <taxon>Paenibacillus</taxon>
    </lineage>
</organism>
<evidence type="ECO:0000256" key="2">
    <source>
        <dbReference type="ARBA" id="ARBA00022512"/>
    </source>
</evidence>
<dbReference type="InterPro" id="IPR013783">
    <property type="entry name" value="Ig-like_fold"/>
</dbReference>
<feature type="compositionally biased region" description="Low complexity" evidence="6">
    <location>
        <begin position="1010"/>
        <end position="1022"/>
    </location>
</feature>
<comment type="caution">
    <text evidence="12">The sequence shown here is derived from an EMBL/GenBank/DDBJ whole genome shotgun (WGS) entry which is preliminary data.</text>
</comment>
<dbReference type="EMBL" id="BMKR01000007">
    <property type="protein sequence ID" value="GGF75738.1"/>
    <property type="molecule type" value="Genomic_DNA"/>
</dbReference>
<accession>A0A917C952</accession>
<evidence type="ECO:0000256" key="5">
    <source>
        <dbReference type="ARBA" id="ARBA00023088"/>
    </source>
</evidence>
<dbReference type="SUPFAM" id="SSF49401">
    <property type="entry name" value="Bacterial adhesins"/>
    <property type="match status" value="6"/>
</dbReference>
<keyword evidence="7" id="KW-0812">Transmembrane</keyword>
<evidence type="ECO:0000259" key="9">
    <source>
        <dbReference type="Pfam" id="PF05737"/>
    </source>
</evidence>
<evidence type="ECO:0008006" key="14">
    <source>
        <dbReference type="Google" id="ProtNLM"/>
    </source>
</evidence>
<feature type="domain" description="SDR-like Ig" evidence="11">
    <location>
        <begin position="63"/>
        <end position="155"/>
    </location>
</feature>
<dbReference type="SUPFAM" id="SSF49478">
    <property type="entry name" value="Cna protein B-type domain"/>
    <property type="match status" value="1"/>
</dbReference>
<feature type="compositionally biased region" description="Acidic residues" evidence="6">
    <location>
        <begin position="1098"/>
        <end position="1120"/>
    </location>
</feature>
<evidence type="ECO:0000256" key="7">
    <source>
        <dbReference type="SAM" id="Phobius"/>
    </source>
</evidence>
<feature type="domain" description="Collagen binding" evidence="9">
    <location>
        <begin position="324"/>
        <end position="442"/>
    </location>
</feature>
<gene>
    <name evidence="12" type="ORF">GCM10010912_21110</name>
</gene>
<evidence type="ECO:0000259" key="10">
    <source>
        <dbReference type="Pfam" id="PF17802"/>
    </source>
</evidence>
<protein>
    <recommendedName>
        <fullName evidence="14">LPXTG cell wall anchor domain-containing protein</fullName>
    </recommendedName>
</protein>
<evidence type="ECO:0000256" key="4">
    <source>
        <dbReference type="ARBA" id="ARBA00022729"/>
    </source>
</evidence>
<dbReference type="InterPro" id="IPR011252">
    <property type="entry name" value="Fibrogen-bd_dom1"/>
</dbReference>
<feature type="domain" description="SpaA-like prealbumin fold" evidence="10">
    <location>
        <begin position="893"/>
        <end position="983"/>
    </location>
</feature>
<dbReference type="GO" id="GO:0007155">
    <property type="term" value="P:cell adhesion"/>
    <property type="evidence" value="ECO:0007669"/>
    <property type="project" value="InterPro"/>
</dbReference>
<feature type="domain" description="Collagen binding" evidence="9">
    <location>
        <begin position="602"/>
        <end position="719"/>
    </location>
</feature>
<evidence type="ECO:0000313" key="13">
    <source>
        <dbReference type="Proteomes" id="UP000637643"/>
    </source>
</evidence>
<dbReference type="RefSeq" id="WP_189024576.1">
    <property type="nucleotide sequence ID" value="NZ_BMKR01000007.1"/>
</dbReference>
<feature type="domain" description="Collagen binding" evidence="9">
    <location>
        <begin position="742"/>
        <end position="863"/>
    </location>
</feature>